<evidence type="ECO:0000313" key="3">
    <source>
        <dbReference type="Proteomes" id="UP000675664"/>
    </source>
</evidence>
<dbReference type="Pfam" id="PF13835">
    <property type="entry name" value="DUF4194"/>
    <property type="match status" value="1"/>
</dbReference>
<name>A0A8J7VYJ8_9FIRM</name>
<reference evidence="2" key="1">
    <citation type="submission" date="2021-04" db="EMBL/GenBank/DDBJ databases">
        <title>Sinoanaerobacter chloroacetimidivorans sp. nov., an obligate anaerobic bacterium isolated from anaerobic sludge.</title>
        <authorList>
            <person name="Bao Y."/>
        </authorList>
    </citation>
    <scope>NUCLEOTIDE SEQUENCE</scope>
    <source>
        <strain evidence="2">BAD-6</strain>
    </source>
</reference>
<dbReference type="Proteomes" id="UP000675664">
    <property type="component" value="Unassembled WGS sequence"/>
</dbReference>
<protein>
    <submittedName>
        <fullName evidence="2">DUF4194 domain-containing protein</fullName>
    </submittedName>
</protein>
<keyword evidence="3" id="KW-1185">Reference proteome</keyword>
<dbReference type="EMBL" id="JAGSND010000003">
    <property type="protein sequence ID" value="MBR0597482.1"/>
    <property type="molecule type" value="Genomic_DNA"/>
</dbReference>
<evidence type="ECO:0000313" key="2">
    <source>
        <dbReference type="EMBL" id="MBR0597482.1"/>
    </source>
</evidence>
<dbReference type="AlphaFoldDB" id="A0A8J7VYJ8"/>
<feature type="region of interest" description="Disordered" evidence="1">
    <location>
        <begin position="206"/>
        <end position="226"/>
    </location>
</feature>
<reference evidence="2" key="2">
    <citation type="submission" date="2021-04" db="EMBL/GenBank/DDBJ databases">
        <authorList>
            <person name="Liu J."/>
        </authorList>
    </citation>
    <scope>NUCLEOTIDE SEQUENCE</scope>
    <source>
        <strain evidence="2">BAD-6</strain>
    </source>
</reference>
<dbReference type="RefSeq" id="WP_227017613.1">
    <property type="nucleotide sequence ID" value="NZ_JAGSND010000003.1"/>
</dbReference>
<comment type="caution">
    <text evidence="2">The sequence shown here is derived from an EMBL/GenBank/DDBJ whole genome shotgun (WGS) entry which is preliminary data.</text>
</comment>
<gene>
    <name evidence="2" type="ORF">KCX82_06345</name>
</gene>
<proteinExistence type="predicted"/>
<organism evidence="2 3">
    <name type="scientific">Sinanaerobacter chloroacetimidivorans</name>
    <dbReference type="NCBI Taxonomy" id="2818044"/>
    <lineage>
        <taxon>Bacteria</taxon>
        <taxon>Bacillati</taxon>
        <taxon>Bacillota</taxon>
        <taxon>Clostridia</taxon>
        <taxon>Peptostreptococcales</taxon>
        <taxon>Anaerovoracaceae</taxon>
        <taxon>Sinanaerobacter</taxon>
    </lineage>
</organism>
<sequence>MINEYEELSSEEKEKVTHVIKTLLSQTYLLERKYDKRQKRMQVNQDFRACDGGLMEFIRDYFSIADIQVRQDLSNGVIYLDGGEREIGARLSEYTTKFILILKVIFDEQMSTASTSSFVITGRAEVQEKMAGFNLLTRQPTGNDIKSTFRLLKKYQIIEPLDNSDESDLTARFMIYPTINMILLGEDIRKLVETYCVNGEKAQLNQTEEELMDSDEEEMNGTESEI</sequence>
<dbReference type="InterPro" id="IPR025449">
    <property type="entry name" value="JetB"/>
</dbReference>
<accession>A0A8J7VYJ8</accession>
<evidence type="ECO:0000256" key="1">
    <source>
        <dbReference type="SAM" id="MobiDB-lite"/>
    </source>
</evidence>
<feature type="compositionally biased region" description="Acidic residues" evidence="1">
    <location>
        <begin position="207"/>
        <end position="226"/>
    </location>
</feature>